<keyword evidence="5" id="KW-0472">Membrane</keyword>
<dbReference type="PROSITE" id="PS50088">
    <property type="entry name" value="ANK_REPEAT"/>
    <property type="match status" value="3"/>
</dbReference>
<dbReference type="PANTHER" id="PTHR24171:SF8">
    <property type="entry name" value="BRCA1-ASSOCIATED RING DOMAIN PROTEIN 1"/>
    <property type="match status" value="1"/>
</dbReference>
<dbReference type="SMART" id="SM00248">
    <property type="entry name" value="ANK"/>
    <property type="match status" value="3"/>
</dbReference>
<name>A0A812MWS8_9DINO</name>
<evidence type="ECO:0000256" key="3">
    <source>
        <dbReference type="PROSITE-ProRule" id="PRU00023"/>
    </source>
</evidence>
<dbReference type="InterPro" id="IPR002110">
    <property type="entry name" value="Ankyrin_rpt"/>
</dbReference>
<dbReference type="Gene3D" id="3.40.50.1110">
    <property type="entry name" value="SGNH hydrolase"/>
    <property type="match status" value="1"/>
</dbReference>
<comment type="caution">
    <text evidence="7">The sequence shown here is derived from an EMBL/GenBank/DDBJ whole genome shotgun (WGS) entry which is preliminary data.</text>
</comment>
<dbReference type="GO" id="GO:0085020">
    <property type="term" value="P:protein K6-linked ubiquitination"/>
    <property type="evidence" value="ECO:0007669"/>
    <property type="project" value="TreeGrafter"/>
</dbReference>
<feature type="repeat" description="ANK" evidence="3">
    <location>
        <begin position="507"/>
        <end position="539"/>
    </location>
</feature>
<reference evidence="7" key="1">
    <citation type="submission" date="2021-02" db="EMBL/GenBank/DDBJ databases">
        <authorList>
            <person name="Dougan E. K."/>
            <person name="Rhodes N."/>
            <person name="Thang M."/>
            <person name="Chan C."/>
        </authorList>
    </citation>
    <scope>NUCLEOTIDE SEQUENCE</scope>
</reference>
<feature type="transmembrane region" description="Helical" evidence="5">
    <location>
        <begin position="134"/>
        <end position="156"/>
    </location>
</feature>
<dbReference type="GO" id="GO:0004842">
    <property type="term" value="F:ubiquitin-protein transferase activity"/>
    <property type="evidence" value="ECO:0007669"/>
    <property type="project" value="TreeGrafter"/>
</dbReference>
<dbReference type="InterPro" id="IPR036770">
    <property type="entry name" value="Ankyrin_rpt-contain_sf"/>
</dbReference>
<feature type="repeat" description="ANK" evidence="3">
    <location>
        <begin position="438"/>
        <end position="470"/>
    </location>
</feature>
<evidence type="ECO:0000259" key="6">
    <source>
        <dbReference type="Pfam" id="PF13472"/>
    </source>
</evidence>
<protein>
    <submittedName>
        <fullName evidence="7">TRPA1 protein</fullName>
    </submittedName>
</protein>
<dbReference type="AlphaFoldDB" id="A0A812MWS8"/>
<dbReference type="OrthoDB" id="421156at2759"/>
<feature type="transmembrane region" description="Helical" evidence="5">
    <location>
        <begin position="245"/>
        <end position="265"/>
    </location>
</feature>
<dbReference type="EMBL" id="CAJNDS010001646">
    <property type="protein sequence ID" value="CAE7269939.1"/>
    <property type="molecule type" value="Genomic_DNA"/>
</dbReference>
<feature type="transmembrane region" description="Helical" evidence="5">
    <location>
        <begin position="82"/>
        <end position="101"/>
    </location>
</feature>
<dbReference type="Proteomes" id="UP000604046">
    <property type="component" value="Unassembled WGS sequence"/>
</dbReference>
<evidence type="ECO:0000313" key="7">
    <source>
        <dbReference type="EMBL" id="CAE7269939.1"/>
    </source>
</evidence>
<feature type="transmembrane region" description="Helical" evidence="5">
    <location>
        <begin position="12"/>
        <end position="36"/>
    </location>
</feature>
<proteinExistence type="predicted"/>
<evidence type="ECO:0000256" key="5">
    <source>
        <dbReference type="SAM" id="Phobius"/>
    </source>
</evidence>
<sequence>MAIDLCLPSCVAFLVLHIGVFAVHVATLVLFFRLGLQPAGTDLEESSLLVQACLLLFLQLLVSCVCTWATCRELRALSLSPARLGLLLPLAIPLLGAAQLIQPWLLWKELRQKAPAAGTTQAPASPSTSSTRRLHASGLEAVAQGAAFAAASAALLAGTTTLDVRSRLTLWLCAGLSWLSTSLALVEMDQALSDTTAACLAKCPGRTLPLHFLLRGLEVGSRLWVLLVLAALLRSDRLQISRGVPLIPVMLFADYIFTAAILFGGRTCRKLALLLALPAMAANPLKFVDVAAWSIRARKVSARLAWLRHLELLLAAGGAAAWLMGHWSSSSPRTGPIHGWGDLERFVLDQANLLPIAGAASVLLYHLFAFALARAHAEQVRADGLHRAAARGDAEAVARLLRELLPRREATAAVPSSSCRPGGCALLDGGPVNALSGAGLAPLHLAASAGADRVVRELIRANAEVSLATRDSGATPLMLSAEAGSDRVLRLLLSNGAAEALERAGPDGNTALHLAAREGHSECIHRLLRARANPQTRNARGLSAFDLARSQKPAEGDVTASQLLSTSLSEVAKETFHNSLPPKPLPEGEVVEAESPDAWPLRLPVRNLEPETPETSTRGAREGRQRHAPPRLGDAAALGAVALGPLAVGDSAERLDVPVVAAADSALDELLAEATRAGLRVSAQSQLGSGVRQRKRPAVAASAEVLTEAGTSRTSPRTQSAVAIGCKRSRGSAPAVGRVGIRADTDSRPSRALPNTARGHLTLAPATSNHRLGNRRVVICVGDSITKATVSGDWLGLLRKRFPNLRFVNAGVNGDCAYNVAAKAKAIRDCQPVAVVLLVGTNDAKAEVKASWGKHSRLYNGLPQEPSYDFFRASLASATEILAAPGRCPAPPLAVLTLPMLGEDPGHFGNKEVVPKYNRVLEEAVAAQRASGRDLELLELNAALWDRAKELRSASSAPLPPPPPVEKFMGLVWLGATLHYLLGWSWDAVGRRQGQMVMFDALHLNDAGAAVVAHLVTNWLVKHVNTGAASEELQRW</sequence>
<dbReference type="Gene3D" id="1.25.40.20">
    <property type="entry name" value="Ankyrin repeat-containing domain"/>
    <property type="match status" value="2"/>
</dbReference>
<dbReference type="InterPro" id="IPR013830">
    <property type="entry name" value="SGNH_hydro"/>
</dbReference>
<gene>
    <name evidence="7" type="primary">TRPA1</name>
    <name evidence="7" type="ORF">SNAT2548_LOCUS14325</name>
</gene>
<feature type="transmembrane region" description="Helical" evidence="5">
    <location>
        <begin position="48"/>
        <end position="70"/>
    </location>
</feature>
<feature type="repeat" description="ANK" evidence="3">
    <location>
        <begin position="472"/>
        <end position="497"/>
    </location>
</feature>
<evidence type="ECO:0000256" key="1">
    <source>
        <dbReference type="ARBA" id="ARBA00022737"/>
    </source>
</evidence>
<accession>A0A812MWS8</accession>
<dbReference type="PANTHER" id="PTHR24171">
    <property type="entry name" value="ANKYRIN REPEAT DOMAIN-CONTAINING PROTEIN 39-RELATED"/>
    <property type="match status" value="1"/>
</dbReference>
<dbReference type="Pfam" id="PF13472">
    <property type="entry name" value="Lipase_GDSL_2"/>
    <property type="match status" value="1"/>
</dbReference>
<dbReference type="SUPFAM" id="SSF48403">
    <property type="entry name" value="Ankyrin repeat"/>
    <property type="match status" value="1"/>
</dbReference>
<keyword evidence="5" id="KW-1133">Transmembrane helix</keyword>
<dbReference type="Pfam" id="PF12796">
    <property type="entry name" value="Ank_2"/>
    <property type="match status" value="1"/>
</dbReference>
<dbReference type="InterPro" id="IPR036514">
    <property type="entry name" value="SGNH_hydro_sf"/>
</dbReference>
<keyword evidence="8" id="KW-1185">Reference proteome</keyword>
<organism evidence="7 8">
    <name type="scientific">Symbiodinium natans</name>
    <dbReference type="NCBI Taxonomy" id="878477"/>
    <lineage>
        <taxon>Eukaryota</taxon>
        <taxon>Sar</taxon>
        <taxon>Alveolata</taxon>
        <taxon>Dinophyceae</taxon>
        <taxon>Suessiales</taxon>
        <taxon>Symbiodiniaceae</taxon>
        <taxon>Symbiodinium</taxon>
    </lineage>
</organism>
<keyword evidence="5" id="KW-0812">Transmembrane</keyword>
<keyword evidence="1" id="KW-0677">Repeat</keyword>
<feature type="domain" description="SGNH hydrolase-type esterase" evidence="6">
    <location>
        <begin position="780"/>
        <end position="952"/>
    </location>
</feature>
<evidence type="ECO:0000256" key="4">
    <source>
        <dbReference type="SAM" id="MobiDB-lite"/>
    </source>
</evidence>
<evidence type="ECO:0000256" key="2">
    <source>
        <dbReference type="ARBA" id="ARBA00023043"/>
    </source>
</evidence>
<feature type="region of interest" description="Disordered" evidence="4">
    <location>
        <begin position="575"/>
        <end position="628"/>
    </location>
</feature>
<keyword evidence="2 3" id="KW-0040">ANK repeat</keyword>
<evidence type="ECO:0000313" key="8">
    <source>
        <dbReference type="Proteomes" id="UP000604046"/>
    </source>
</evidence>
<dbReference type="SUPFAM" id="SSF52266">
    <property type="entry name" value="SGNH hydrolase"/>
    <property type="match status" value="1"/>
</dbReference>
<dbReference type="PROSITE" id="PS50297">
    <property type="entry name" value="ANK_REP_REGION"/>
    <property type="match status" value="3"/>
</dbReference>